<dbReference type="GO" id="GO:0003924">
    <property type="term" value="F:GTPase activity"/>
    <property type="evidence" value="ECO:0007669"/>
    <property type="project" value="InterPro"/>
</dbReference>
<evidence type="ECO:0000256" key="4">
    <source>
        <dbReference type="PIRSR" id="PIRSR601019-1"/>
    </source>
</evidence>
<keyword evidence="5" id="KW-0479">Metal-binding</keyword>
<dbReference type="GO" id="GO:0031683">
    <property type="term" value="F:G-protein beta/gamma-subunit complex binding"/>
    <property type="evidence" value="ECO:0007669"/>
    <property type="project" value="InterPro"/>
</dbReference>
<keyword evidence="2 4" id="KW-0342">GTP-binding</keyword>
<dbReference type="InterPro" id="IPR027417">
    <property type="entry name" value="P-loop_NTPase"/>
</dbReference>
<dbReference type="InterPro" id="IPR001019">
    <property type="entry name" value="Gprotein_alpha_su"/>
</dbReference>
<keyword evidence="3" id="KW-0807">Transducer</keyword>
<dbReference type="PRINTS" id="PR00318">
    <property type="entry name" value="GPROTEINA"/>
</dbReference>
<gene>
    <name evidence="7" type="ORF">CALVIDRAFT_560589</name>
</gene>
<evidence type="ECO:0000256" key="2">
    <source>
        <dbReference type="ARBA" id="ARBA00023134"/>
    </source>
</evidence>
<protein>
    <submittedName>
        <fullName evidence="7">p-loop containing nucleoside triphosphate hydrolase protein</fullName>
    </submittedName>
</protein>
<evidence type="ECO:0000256" key="1">
    <source>
        <dbReference type="ARBA" id="ARBA00022741"/>
    </source>
</evidence>
<evidence type="ECO:0000313" key="7">
    <source>
        <dbReference type="EMBL" id="KZP00634.1"/>
    </source>
</evidence>
<dbReference type="GO" id="GO:0046872">
    <property type="term" value="F:metal ion binding"/>
    <property type="evidence" value="ECO:0007669"/>
    <property type="project" value="UniProtKB-KW"/>
</dbReference>
<proteinExistence type="predicted"/>
<dbReference type="Pfam" id="PF00503">
    <property type="entry name" value="G-alpha"/>
    <property type="match status" value="1"/>
</dbReference>
<accession>A0A167R7B9</accession>
<dbReference type="AlphaFoldDB" id="A0A167R7B9"/>
<dbReference type="Proteomes" id="UP000076738">
    <property type="component" value="Unassembled WGS sequence"/>
</dbReference>
<dbReference type="PANTHER" id="PTHR10218">
    <property type="entry name" value="GTP-BINDING PROTEIN ALPHA SUBUNIT"/>
    <property type="match status" value="1"/>
</dbReference>
<dbReference type="GO" id="GO:0001664">
    <property type="term" value="F:G protein-coupled receptor binding"/>
    <property type="evidence" value="ECO:0007669"/>
    <property type="project" value="TreeGrafter"/>
</dbReference>
<dbReference type="OrthoDB" id="5817230at2759"/>
<evidence type="ECO:0000313" key="8">
    <source>
        <dbReference type="Proteomes" id="UP000076738"/>
    </source>
</evidence>
<keyword evidence="8" id="KW-1185">Reference proteome</keyword>
<reference evidence="7 8" key="1">
    <citation type="journal article" date="2016" name="Mol. Biol. Evol.">
        <title>Comparative Genomics of Early-Diverging Mushroom-Forming Fungi Provides Insights into the Origins of Lignocellulose Decay Capabilities.</title>
        <authorList>
            <person name="Nagy L.G."/>
            <person name="Riley R."/>
            <person name="Tritt A."/>
            <person name="Adam C."/>
            <person name="Daum C."/>
            <person name="Floudas D."/>
            <person name="Sun H."/>
            <person name="Yadav J.S."/>
            <person name="Pangilinan J."/>
            <person name="Larsson K.H."/>
            <person name="Matsuura K."/>
            <person name="Barry K."/>
            <person name="Labutti K."/>
            <person name="Kuo R."/>
            <person name="Ohm R.A."/>
            <person name="Bhattacharya S.S."/>
            <person name="Shirouzu T."/>
            <person name="Yoshinaga Y."/>
            <person name="Martin F.M."/>
            <person name="Grigoriev I.V."/>
            <person name="Hibbett D.S."/>
        </authorList>
    </citation>
    <scope>NUCLEOTIDE SEQUENCE [LARGE SCALE GENOMIC DNA]</scope>
    <source>
        <strain evidence="7 8">TUFC12733</strain>
    </source>
</reference>
<dbReference type="PROSITE" id="PS51882">
    <property type="entry name" value="G_ALPHA"/>
    <property type="match status" value="1"/>
</dbReference>
<dbReference type="SMART" id="SM00275">
    <property type="entry name" value="G_alpha"/>
    <property type="match status" value="1"/>
</dbReference>
<evidence type="ECO:0000256" key="3">
    <source>
        <dbReference type="ARBA" id="ARBA00023224"/>
    </source>
</evidence>
<dbReference type="SUPFAM" id="SSF47895">
    <property type="entry name" value="Transducin (alpha subunit), insertion domain"/>
    <property type="match status" value="1"/>
</dbReference>
<name>A0A167R7B9_CALVF</name>
<dbReference type="GO" id="GO:0005737">
    <property type="term" value="C:cytoplasm"/>
    <property type="evidence" value="ECO:0007669"/>
    <property type="project" value="TreeGrafter"/>
</dbReference>
<feature type="binding site" evidence="4">
    <location>
        <begin position="288"/>
        <end position="294"/>
    </location>
    <ligand>
        <name>GTP</name>
        <dbReference type="ChEBI" id="CHEBI:37565"/>
    </ligand>
</feature>
<keyword evidence="5" id="KW-0460">Magnesium</keyword>
<dbReference type="InterPro" id="IPR011025">
    <property type="entry name" value="GproteinA_insert"/>
</dbReference>
<evidence type="ECO:0000256" key="5">
    <source>
        <dbReference type="PIRSR" id="PIRSR601019-2"/>
    </source>
</evidence>
<dbReference type="SUPFAM" id="SSF52540">
    <property type="entry name" value="P-loop containing nucleoside triphosphate hydrolases"/>
    <property type="match status" value="1"/>
</dbReference>
<keyword evidence="1 4" id="KW-0547">Nucleotide-binding</keyword>
<dbReference type="GO" id="GO:0007188">
    <property type="term" value="P:adenylate cyclase-modulating G protein-coupled receptor signaling pathway"/>
    <property type="evidence" value="ECO:0007669"/>
    <property type="project" value="TreeGrafter"/>
</dbReference>
<dbReference type="GO" id="GO:0005525">
    <property type="term" value="F:GTP binding"/>
    <property type="evidence" value="ECO:0007669"/>
    <property type="project" value="UniProtKB-KW"/>
</dbReference>
<organism evidence="7 8">
    <name type="scientific">Calocera viscosa (strain TUFC12733)</name>
    <dbReference type="NCBI Taxonomy" id="1330018"/>
    <lineage>
        <taxon>Eukaryota</taxon>
        <taxon>Fungi</taxon>
        <taxon>Dikarya</taxon>
        <taxon>Basidiomycota</taxon>
        <taxon>Agaricomycotina</taxon>
        <taxon>Dacrymycetes</taxon>
        <taxon>Dacrymycetales</taxon>
        <taxon>Dacrymycetaceae</taxon>
        <taxon>Calocera</taxon>
    </lineage>
</organism>
<feature type="binding site" evidence="5">
    <location>
        <position position="294"/>
    </location>
    <ligand>
        <name>Mg(2+)</name>
        <dbReference type="ChEBI" id="CHEBI:18420"/>
    </ligand>
</feature>
<feature type="region of interest" description="Disordered" evidence="6">
    <location>
        <begin position="204"/>
        <end position="223"/>
    </location>
</feature>
<dbReference type="GO" id="GO:0005834">
    <property type="term" value="C:heterotrimeric G-protein complex"/>
    <property type="evidence" value="ECO:0007669"/>
    <property type="project" value="TreeGrafter"/>
</dbReference>
<dbReference type="STRING" id="1330018.A0A167R7B9"/>
<keyword evidence="7" id="KW-0378">Hydrolase</keyword>
<evidence type="ECO:0000256" key="6">
    <source>
        <dbReference type="SAM" id="MobiDB-lite"/>
    </source>
</evidence>
<dbReference type="Gene3D" id="3.40.50.300">
    <property type="entry name" value="P-loop containing nucleotide triphosphate hydrolases"/>
    <property type="match status" value="2"/>
</dbReference>
<sequence>MARSVRSIHSYSDSDPFGNVLRELHYAETPVGRSARLREERNAQQLSNEIDRRLDQERIALERATHDVTLLVLGPRGSGKSTLQKHFQLLYEPKVIDTERPAWKPVVHSNIISNVSFLLDLLQQHGPSMSASGSSSSEEQEGGPLSAILSQQTLTRLRRELRHVVLRHDAWSPWEDRYQLPQWLSVHGQEVFVRHGWQKVLSGSHGGGEGGIDPDDPTSPSFATLPATKLSDLVSENAEKIKAFWKHPVVQRVVHTHARWGRFGAGFFLNDLERISDDNYVPSAEDILKCRCQTIGVEETTVQVPYGPRPYRNLTLYDISGVGGKSSKAWSGHFTEVNSILFLFDLACFDEFEGKPRRNRMAVALDEFLAVCRNHDLRKVNIIVFLTKVDLLQRKVETGVRIQDWISSYGNNRANTVKVAKTYFEDQLRSKFQTSQSERVKAGSRTARERQLYVCTANLLQTADAQRAIKEARDIIFMKLLVHGLWSV</sequence>
<dbReference type="EMBL" id="KV417269">
    <property type="protein sequence ID" value="KZP00634.1"/>
    <property type="molecule type" value="Genomic_DNA"/>
</dbReference>
<dbReference type="PANTHER" id="PTHR10218:SF360">
    <property type="entry name" value="GUANINE NUCLEOTIDE-BINDING PROTEIN SUBUNIT ALPHA HOMOLOG"/>
    <property type="match status" value="1"/>
</dbReference>